<feature type="compositionally biased region" description="Basic and acidic residues" evidence="1">
    <location>
        <begin position="705"/>
        <end position="724"/>
    </location>
</feature>
<keyword evidence="3" id="KW-1185">Reference proteome</keyword>
<dbReference type="PANTHER" id="PTHR37079">
    <property type="entry name" value="SERINE/THREONINE-PROTEIN KINASE ATM"/>
    <property type="match status" value="1"/>
</dbReference>
<dbReference type="RefSeq" id="XP_014671560.1">
    <property type="nucleotide sequence ID" value="XM_014816074.1"/>
</dbReference>
<dbReference type="InterPro" id="IPR038980">
    <property type="entry name" value="ATM_plant"/>
</dbReference>
<evidence type="ECO:0000313" key="4">
    <source>
        <dbReference type="RefSeq" id="XP_014671560.1"/>
    </source>
</evidence>
<dbReference type="Proteomes" id="UP000695022">
    <property type="component" value="Unplaced"/>
</dbReference>
<accession>A0ABM1EH89</accession>
<dbReference type="GeneID" id="106812243"/>
<evidence type="ECO:0000313" key="3">
    <source>
        <dbReference type="Proteomes" id="UP000695022"/>
    </source>
</evidence>
<sequence length="724" mass="80169">MGDISELELCCQQLATNKVSERKKQIEILQELLGSSHLTQQLDMNSSSSAESRVFTWDCVFRSVAGLVVKEAELMEQAENKGGKLPTSTSLNLRERKKRDCMRLLKSVIRLANKRALHLSTSALMWHIVDMLENDFTHQIFGTDYGSVLMKEVLPNRKLCCDVTSKIWNRLLHVYVLELQECEDGKRRVDRVSVTSLLYTIIGKATEHCSVHQEIIPGLSHPLKNLRQEQNQVVVEHLVCTANILCRALAADCRHMICKMGEAVFNNMLHYFTVQTTPFLKGELVEFFHIQMAAHHPCGTKSGEPGAHAHNADTWGSHLRRLYESLDNELYKYTQPSSDIGKLDERLVHLCAGVWRHVLTAFPSTIDVTQCEPSSTLMASGRHKKRRRVETGWDSMRERLASLGASERAVPWLRLLHAILARHPADLPAAELPPLLDALQQALTACKGPSVSSWLFQCLAAVAGAQVSLRLQLSAKQEATLALAWRQVWFVTLRSVAAIHRGEGLDLLSTLMRHALVTPDHKLFQWLKVMKASNVLIDTVLYDLYGVLADSPTGVTRALTSTALAPWFISASTTSRAGLLCDKCRGDVARLAGGAPGPLRGAARRVAAALRGDSDEPAGAADDAATARSCWPTPRRALCLARASGLAQAATLNARRPAPTRRRPQTSCRGVSADDVPRIRGAPVRRRGARRRCAVRQTSASSVGEVRKKLERQPEERGRWLSAG</sequence>
<dbReference type="Pfam" id="PF11640">
    <property type="entry name" value="TAN"/>
    <property type="match status" value="1"/>
</dbReference>
<feature type="region of interest" description="Disordered" evidence="1">
    <location>
        <begin position="651"/>
        <end position="724"/>
    </location>
</feature>
<reference evidence="4" key="1">
    <citation type="submission" date="2025-08" db="UniProtKB">
        <authorList>
            <consortium name="RefSeq"/>
        </authorList>
    </citation>
    <scope>IDENTIFICATION</scope>
</reference>
<evidence type="ECO:0000259" key="2">
    <source>
        <dbReference type="SMART" id="SM01342"/>
    </source>
</evidence>
<feature type="compositionally biased region" description="Basic residues" evidence="1">
    <location>
        <begin position="683"/>
        <end position="694"/>
    </location>
</feature>
<dbReference type="PANTHER" id="PTHR37079:SF4">
    <property type="entry name" value="SERINE_THREONINE-PROTEIN KINASE ATM"/>
    <property type="match status" value="1"/>
</dbReference>
<protein>
    <submittedName>
        <fullName evidence="4">Serine-protein kinase ATM-like</fullName>
    </submittedName>
</protein>
<dbReference type="InterPro" id="IPR021668">
    <property type="entry name" value="TAN"/>
</dbReference>
<organism evidence="3 4">
    <name type="scientific">Priapulus caudatus</name>
    <name type="common">Priapulid worm</name>
    <dbReference type="NCBI Taxonomy" id="37621"/>
    <lineage>
        <taxon>Eukaryota</taxon>
        <taxon>Metazoa</taxon>
        <taxon>Ecdysozoa</taxon>
        <taxon>Scalidophora</taxon>
        <taxon>Priapulida</taxon>
        <taxon>Priapulimorpha</taxon>
        <taxon>Priapulimorphida</taxon>
        <taxon>Priapulidae</taxon>
        <taxon>Priapulus</taxon>
    </lineage>
</organism>
<dbReference type="SMART" id="SM01342">
    <property type="entry name" value="TAN"/>
    <property type="match status" value="1"/>
</dbReference>
<gene>
    <name evidence="4" type="primary">LOC106812243</name>
</gene>
<proteinExistence type="predicted"/>
<name>A0ABM1EH89_PRICU</name>
<evidence type="ECO:0000256" key="1">
    <source>
        <dbReference type="SAM" id="MobiDB-lite"/>
    </source>
</evidence>
<feature type="domain" description="Telomere-length maintenance and DNA damage repair" evidence="2">
    <location>
        <begin position="1"/>
        <end position="170"/>
    </location>
</feature>